<dbReference type="AlphaFoldDB" id="A0AAF3FMD1"/>
<dbReference type="PANTHER" id="PTHR11571:SF224">
    <property type="entry name" value="HEMATOPOIETIC PROSTAGLANDIN D SYNTHASE"/>
    <property type="match status" value="1"/>
</dbReference>
<dbReference type="PROSITE" id="PS50404">
    <property type="entry name" value="GST_NTER"/>
    <property type="match status" value="1"/>
</dbReference>
<dbReference type="InterPro" id="IPR050213">
    <property type="entry name" value="GST_superfamily"/>
</dbReference>
<dbReference type="InterPro" id="IPR010987">
    <property type="entry name" value="Glutathione-S-Trfase_C-like"/>
</dbReference>
<comment type="catalytic activity">
    <reaction evidence="4">
        <text>RX + glutathione = an S-substituted glutathione + a halide anion + H(+)</text>
        <dbReference type="Rhea" id="RHEA:16437"/>
        <dbReference type="ChEBI" id="CHEBI:15378"/>
        <dbReference type="ChEBI" id="CHEBI:16042"/>
        <dbReference type="ChEBI" id="CHEBI:17792"/>
        <dbReference type="ChEBI" id="CHEBI:57925"/>
        <dbReference type="ChEBI" id="CHEBI:90779"/>
        <dbReference type="EC" id="2.5.1.18"/>
    </reaction>
</comment>
<sequence>MYFSVRARGEPARLLFALAGVPFEDHRLSREDWKTIKPTTPYGQIPVLFVDEKPLAQSRAIYRYLGNQFGYSGENEWDSAQIDALGDEIEDFRAQVRPFIRITNGMLEGDLEKSYNELVIPATDSFFPIFEKKYLELNQSGFLIGSKVSWADLFLAELVETFTLHNKNYAANYPKIRAHREKVYSLPGIKEWIEKRPKTSG</sequence>
<feature type="domain" description="GST C-terminal" evidence="7">
    <location>
        <begin position="75"/>
        <end position="201"/>
    </location>
</feature>
<evidence type="ECO:0000256" key="4">
    <source>
        <dbReference type="ARBA" id="ARBA00047960"/>
    </source>
</evidence>
<evidence type="ECO:0000256" key="2">
    <source>
        <dbReference type="ARBA" id="ARBA00022679"/>
    </source>
</evidence>
<dbReference type="GO" id="GO:0005737">
    <property type="term" value="C:cytoplasm"/>
    <property type="evidence" value="ECO:0007669"/>
    <property type="project" value="UniProtKB-ARBA"/>
</dbReference>
<organism evidence="8 10">
    <name type="scientific">Mesorhabditis belari</name>
    <dbReference type="NCBI Taxonomy" id="2138241"/>
    <lineage>
        <taxon>Eukaryota</taxon>
        <taxon>Metazoa</taxon>
        <taxon>Ecdysozoa</taxon>
        <taxon>Nematoda</taxon>
        <taxon>Chromadorea</taxon>
        <taxon>Rhabditida</taxon>
        <taxon>Rhabditina</taxon>
        <taxon>Rhabditomorpha</taxon>
        <taxon>Rhabditoidea</taxon>
        <taxon>Rhabditidae</taxon>
        <taxon>Mesorhabditinae</taxon>
        <taxon>Mesorhabditis</taxon>
    </lineage>
</organism>
<dbReference type="SFLD" id="SFLDG01205">
    <property type="entry name" value="AMPS.1"/>
    <property type="match status" value="1"/>
</dbReference>
<keyword evidence="2" id="KW-0808">Transferase</keyword>
<dbReference type="WBParaSite" id="MBELARI_LOCUS15933">
    <property type="protein sequence ID" value="MBELARI_LOCUS15933"/>
    <property type="gene ID" value="MBELARI_LOCUS15933"/>
</dbReference>
<dbReference type="SFLD" id="SFLDS00019">
    <property type="entry name" value="Glutathione_Transferase_(cytos"/>
    <property type="match status" value="1"/>
</dbReference>
<dbReference type="EC" id="2.5.1.18" evidence="1"/>
<dbReference type="InterPro" id="IPR036249">
    <property type="entry name" value="Thioredoxin-like_sf"/>
</dbReference>
<dbReference type="GO" id="GO:0006749">
    <property type="term" value="P:glutathione metabolic process"/>
    <property type="evidence" value="ECO:0007669"/>
    <property type="project" value="TreeGrafter"/>
</dbReference>
<dbReference type="InterPro" id="IPR004045">
    <property type="entry name" value="Glutathione_S-Trfase_N"/>
</dbReference>
<dbReference type="FunFam" id="3.40.30.10:FF:000035">
    <property type="entry name" value="hematopoietic prostaglandin D synthase"/>
    <property type="match status" value="1"/>
</dbReference>
<evidence type="ECO:0000256" key="3">
    <source>
        <dbReference type="ARBA" id="ARBA00038317"/>
    </source>
</evidence>
<dbReference type="SFLD" id="SFLDG00363">
    <property type="entry name" value="AMPS_(cytGST):_Alpha-__Mu-__Pi"/>
    <property type="match status" value="1"/>
</dbReference>
<evidence type="ECO:0000259" key="7">
    <source>
        <dbReference type="PROSITE" id="PS50405"/>
    </source>
</evidence>
<dbReference type="GO" id="GO:0004602">
    <property type="term" value="F:glutathione peroxidase activity"/>
    <property type="evidence" value="ECO:0007669"/>
    <property type="project" value="UniProtKB-ARBA"/>
</dbReference>
<dbReference type="GO" id="GO:0004364">
    <property type="term" value="F:glutathione transferase activity"/>
    <property type="evidence" value="ECO:0007669"/>
    <property type="project" value="UniProtKB-EC"/>
</dbReference>
<accession>A0AAF3FMD1</accession>
<dbReference type="Proteomes" id="UP000887575">
    <property type="component" value="Unassembled WGS sequence"/>
</dbReference>
<dbReference type="SUPFAM" id="SSF52833">
    <property type="entry name" value="Thioredoxin-like"/>
    <property type="match status" value="1"/>
</dbReference>
<reference evidence="9 10" key="1">
    <citation type="submission" date="2024-02" db="UniProtKB">
        <authorList>
            <consortium name="WormBaseParasite"/>
        </authorList>
    </citation>
    <scope>IDENTIFICATION</scope>
</reference>
<evidence type="ECO:0000313" key="9">
    <source>
        <dbReference type="WBParaSite" id="MBELARI_LOCUS15933"/>
    </source>
</evidence>
<evidence type="ECO:0000313" key="10">
    <source>
        <dbReference type="WBParaSite" id="MBELARI_LOCUS688"/>
    </source>
</evidence>
<dbReference type="Pfam" id="PF02798">
    <property type="entry name" value="GST_N"/>
    <property type="match status" value="1"/>
</dbReference>
<dbReference type="PROSITE" id="PS50405">
    <property type="entry name" value="GST_CTER"/>
    <property type="match status" value="1"/>
</dbReference>
<evidence type="ECO:0000256" key="1">
    <source>
        <dbReference type="ARBA" id="ARBA00012452"/>
    </source>
</evidence>
<dbReference type="InterPro" id="IPR004046">
    <property type="entry name" value="GST_C"/>
</dbReference>
<dbReference type="WBParaSite" id="MBELARI_LOCUS688">
    <property type="protein sequence ID" value="MBELARI_LOCUS688"/>
    <property type="gene ID" value="MBELARI_LOCUS688"/>
</dbReference>
<dbReference type="Gene3D" id="3.40.30.10">
    <property type="entry name" value="Glutaredoxin"/>
    <property type="match status" value="1"/>
</dbReference>
<evidence type="ECO:0000256" key="5">
    <source>
        <dbReference type="ARBA" id="ARBA00078118"/>
    </source>
</evidence>
<dbReference type="SUPFAM" id="SSF47616">
    <property type="entry name" value="GST C-terminal domain-like"/>
    <property type="match status" value="1"/>
</dbReference>
<protein>
    <recommendedName>
        <fullName evidence="1">glutathione transferase</fullName>
        <ecNumber evidence="1">2.5.1.18</ecNumber>
    </recommendedName>
    <alternativeName>
        <fullName evidence="5">GST class-sigma</fullName>
    </alternativeName>
</protein>
<dbReference type="Gene3D" id="1.20.1050.10">
    <property type="match status" value="1"/>
</dbReference>
<evidence type="ECO:0000259" key="6">
    <source>
        <dbReference type="PROSITE" id="PS50404"/>
    </source>
</evidence>
<proteinExistence type="inferred from homology"/>
<dbReference type="InterPro" id="IPR036282">
    <property type="entry name" value="Glutathione-S-Trfase_C_sf"/>
</dbReference>
<keyword evidence="8" id="KW-1185">Reference proteome</keyword>
<dbReference type="InterPro" id="IPR040079">
    <property type="entry name" value="Glutathione_S-Trfase"/>
</dbReference>
<dbReference type="Pfam" id="PF14497">
    <property type="entry name" value="GST_C_3"/>
    <property type="match status" value="1"/>
</dbReference>
<dbReference type="CDD" id="cd03192">
    <property type="entry name" value="GST_C_Sigma_like"/>
    <property type="match status" value="1"/>
</dbReference>
<evidence type="ECO:0000313" key="8">
    <source>
        <dbReference type="Proteomes" id="UP000887575"/>
    </source>
</evidence>
<feature type="domain" description="GST N-terminal" evidence="6">
    <location>
        <begin position="1"/>
        <end position="73"/>
    </location>
</feature>
<dbReference type="CDD" id="cd03039">
    <property type="entry name" value="GST_N_Sigma_like"/>
    <property type="match status" value="1"/>
</dbReference>
<name>A0AAF3FMD1_9BILA</name>
<dbReference type="PANTHER" id="PTHR11571">
    <property type="entry name" value="GLUTATHIONE S-TRANSFERASE"/>
    <property type="match status" value="1"/>
</dbReference>
<comment type="similarity">
    <text evidence="3">Belongs to the GST superfamily. Sigma family.</text>
</comment>
<dbReference type="FunFam" id="1.20.1050.10:FF:000031">
    <property type="entry name" value="Glutathione S-Transferase"/>
    <property type="match status" value="1"/>
</dbReference>